<comment type="caution">
    <text evidence="1">The sequence shown here is derived from an EMBL/GenBank/DDBJ whole genome shotgun (WGS) entry which is preliminary data.</text>
</comment>
<gene>
    <name evidence="1" type="ORF">AFUS01_LOCUS19624</name>
    <name evidence="2" type="ORF">AFUS01_LOCUS25779</name>
</gene>
<dbReference type="Proteomes" id="UP000708208">
    <property type="component" value="Unassembled WGS sequence"/>
</dbReference>
<evidence type="ECO:0000313" key="1">
    <source>
        <dbReference type="EMBL" id="CAG7731014.1"/>
    </source>
</evidence>
<sequence>RETSSFQDIIQALLFSK</sequence>
<dbReference type="EMBL" id="CAJVCH010334957">
    <property type="protein sequence ID" value="CAG7815077.1"/>
    <property type="molecule type" value="Genomic_DNA"/>
</dbReference>
<protein>
    <submittedName>
        <fullName evidence="1">Uncharacterized protein</fullName>
    </submittedName>
</protein>
<evidence type="ECO:0000313" key="3">
    <source>
        <dbReference type="Proteomes" id="UP000708208"/>
    </source>
</evidence>
<feature type="non-terminal residue" evidence="1">
    <location>
        <position position="17"/>
    </location>
</feature>
<feature type="non-terminal residue" evidence="1">
    <location>
        <position position="1"/>
    </location>
</feature>
<organism evidence="1 3">
    <name type="scientific">Allacma fusca</name>
    <dbReference type="NCBI Taxonomy" id="39272"/>
    <lineage>
        <taxon>Eukaryota</taxon>
        <taxon>Metazoa</taxon>
        <taxon>Ecdysozoa</taxon>
        <taxon>Arthropoda</taxon>
        <taxon>Hexapoda</taxon>
        <taxon>Collembola</taxon>
        <taxon>Symphypleona</taxon>
        <taxon>Sminthuridae</taxon>
        <taxon>Allacma</taxon>
    </lineage>
</organism>
<accession>A0A8J2P4V0</accession>
<reference evidence="1" key="1">
    <citation type="submission" date="2021-06" db="EMBL/GenBank/DDBJ databases">
        <authorList>
            <person name="Hodson N. C."/>
            <person name="Mongue J. A."/>
            <person name="Jaron S. K."/>
        </authorList>
    </citation>
    <scope>NUCLEOTIDE SEQUENCE</scope>
</reference>
<evidence type="ECO:0000313" key="2">
    <source>
        <dbReference type="EMBL" id="CAG7815077.1"/>
    </source>
</evidence>
<name>A0A8J2P4V0_9HEXA</name>
<keyword evidence="3" id="KW-1185">Reference proteome</keyword>
<dbReference type="AlphaFoldDB" id="A0A8J2P4V0"/>
<dbReference type="EMBL" id="CAJVCH010204556">
    <property type="protein sequence ID" value="CAG7731014.1"/>
    <property type="molecule type" value="Genomic_DNA"/>
</dbReference>
<proteinExistence type="predicted"/>